<dbReference type="NCBIfam" id="TIGR02830">
    <property type="entry name" value="spore_III_AG"/>
    <property type="match status" value="1"/>
</dbReference>
<accession>A0A223ELZ8</accession>
<dbReference type="Proteomes" id="UP000214618">
    <property type="component" value="Chromosome"/>
</dbReference>
<organism evidence="3 4">
    <name type="scientific">Peribacillus simplex NBRC 15720 = DSM 1321</name>
    <dbReference type="NCBI Taxonomy" id="1349754"/>
    <lineage>
        <taxon>Bacteria</taxon>
        <taxon>Bacillati</taxon>
        <taxon>Bacillota</taxon>
        <taxon>Bacilli</taxon>
        <taxon>Bacillales</taxon>
        <taxon>Bacillaceae</taxon>
        <taxon>Peribacillus</taxon>
    </lineage>
</organism>
<protein>
    <submittedName>
        <fullName evidence="3">Stage III sporulation protein AG</fullName>
    </submittedName>
</protein>
<evidence type="ECO:0000313" key="4">
    <source>
        <dbReference type="Proteomes" id="UP000214618"/>
    </source>
</evidence>
<evidence type="ECO:0000256" key="1">
    <source>
        <dbReference type="SAM" id="MobiDB-lite"/>
    </source>
</evidence>
<evidence type="ECO:0000256" key="2">
    <source>
        <dbReference type="SAM" id="Phobius"/>
    </source>
</evidence>
<dbReference type="AlphaFoldDB" id="A0A223ELZ8"/>
<keyword evidence="2" id="KW-1133">Transmembrane helix</keyword>
<name>A0A223ELZ8_9BACI</name>
<keyword evidence="2" id="KW-0472">Membrane</keyword>
<sequence>MNKDKGPLSWLQKLLNKDPDQKEPKEKKPSLYVYALIVVLLGAGIMMAGNLLTTNQTGQTPEVKTVFNNDKQQDDEGDVETFGQKKSEFKTTKDYEIYLQNEMKEALESIAGVQDVKVVIYVDASEKKVYERNKVTQKQVTEETDQEGGKRTVEDTSVDEQLVLVKSGEKEGPIISETKKPSVRGVLVVAKGAENIQIKKWIIEAVTRSLDVPSHRVSVMPKK</sequence>
<feature type="transmembrane region" description="Helical" evidence="2">
    <location>
        <begin position="31"/>
        <end position="52"/>
    </location>
</feature>
<keyword evidence="2" id="KW-0812">Transmembrane</keyword>
<reference evidence="3 4" key="1">
    <citation type="submission" date="2016-10" db="EMBL/GenBank/DDBJ databases">
        <title>The whole genome sequencing and assembly of Bacillus simplex DSM 1321 strain.</title>
        <authorList>
            <person name="Park M.-K."/>
            <person name="Lee Y.-J."/>
            <person name="Yi H."/>
            <person name="Bahn Y.-S."/>
            <person name="Kim J.F."/>
            <person name="Lee D.-W."/>
        </authorList>
    </citation>
    <scope>NUCLEOTIDE SEQUENCE [LARGE SCALE GENOMIC DNA]</scope>
    <source>
        <strain evidence="3 4">DSM 1321</strain>
    </source>
</reference>
<dbReference type="InterPro" id="IPR014195">
    <property type="entry name" value="Spore_III_AG"/>
</dbReference>
<dbReference type="GeneID" id="56475353"/>
<proteinExistence type="predicted"/>
<dbReference type="OrthoDB" id="2381602at2"/>
<evidence type="ECO:0000313" key="3">
    <source>
        <dbReference type="EMBL" id="ASS96260.1"/>
    </source>
</evidence>
<feature type="compositionally biased region" description="Basic and acidic residues" evidence="1">
    <location>
        <begin position="15"/>
        <end position="25"/>
    </location>
</feature>
<dbReference type="RefSeq" id="WP_063233088.1">
    <property type="nucleotide sequence ID" value="NZ_BCVO01000007.1"/>
</dbReference>
<gene>
    <name evidence="3" type="ORF">BS1321_21500</name>
</gene>
<feature type="region of interest" description="Disordered" evidence="1">
    <location>
        <begin position="1"/>
        <end position="25"/>
    </location>
</feature>
<dbReference type="EMBL" id="CP017704">
    <property type="protein sequence ID" value="ASS96260.1"/>
    <property type="molecule type" value="Genomic_DNA"/>
</dbReference>